<evidence type="ECO:0000256" key="1">
    <source>
        <dbReference type="SAM" id="MobiDB-lite"/>
    </source>
</evidence>
<name>A0A3N4HVR6_ASCIM</name>
<keyword evidence="3" id="KW-1185">Reference proteome</keyword>
<evidence type="ECO:0000313" key="2">
    <source>
        <dbReference type="EMBL" id="RPA73754.1"/>
    </source>
</evidence>
<sequence length="177" mass="19440">MSALAGAARLWQTFSRRHDLGTQVNALRSASTRRRRGYSSIKDSSTPWRYPTPGSPIRNGENCRSGIFESQQSTDICSLTPAETSCTTLTGMLSRVVVFNPIKSHGNTSPFPQIEMPWLNVSTHSSIRSHTSGKPKTDPPNLNFGTGNALWAFSCIAVLAITHQLWHCLRRSGGILL</sequence>
<reference evidence="2 3" key="1">
    <citation type="journal article" date="2018" name="Nat. Ecol. Evol.">
        <title>Pezizomycetes genomes reveal the molecular basis of ectomycorrhizal truffle lifestyle.</title>
        <authorList>
            <person name="Murat C."/>
            <person name="Payen T."/>
            <person name="Noel B."/>
            <person name="Kuo A."/>
            <person name="Morin E."/>
            <person name="Chen J."/>
            <person name="Kohler A."/>
            <person name="Krizsan K."/>
            <person name="Balestrini R."/>
            <person name="Da Silva C."/>
            <person name="Montanini B."/>
            <person name="Hainaut M."/>
            <person name="Levati E."/>
            <person name="Barry K.W."/>
            <person name="Belfiori B."/>
            <person name="Cichocki N."/>
            <person name="Clum A."/>
            <person name="Dockter R.B."/>
            <person name="Fauchery L."/>
            <person name="Guy J."/>
            <person name="Iotti M."/>
            <person name="Le Tacon F."/>
            <person name="Lindquist E.A."/>
            <person name="Lipzen A."/>
            <person name="Malagnac F."/>
            <person name="Mello A."/>
            <person name="Molinier V."/>
            <person name="Miyauchi S."/>
            <person name="Poulain J."/>
            <person name="Riccioni C."/>
            <person name="Rubini A."/>
            <person name="Sitrit Y."/>
            <person name="Splivallo R."/>
            <person name="Traeger S."/>
            <person name="Wang M."/>
            <person name="Zifcakova L."/>
            <person name="Wipf D."/>
            <person name="Zambonelli A."/>
            <person name="Paolocci F."/>
            <person name="Nowrousian M."/>
            <person name="Ottonello S."/>
            <person name="Baldrian P."/>
            <person name="Spatafora J.W."/>
            <person name="Henrissat B."/>
            <person name="Nagy L.G."/>
            <person name="Aury J.M."/>
            <person name="Wincker P."/>
            <person name="Grigoriev I.V."/>
            <person name="Bonfante P."/>
            <person name="Martin F.M."/>
        </authorList>
    </citation>
    <scope>NUCLEOTIDE SEQUENCE [LARGE SCALE GENOMIC DNA]</scope>
    <source>
        <strain evidence="2 3">RN42</strain>
    </source>
</reference>
<dbReference type="Proteomes" id="UP000275078">
    <property type="component" value="Unassembled WGS sequence"/>
</dbReference>
<evidence type="ECO:0000313" key="3">
    <source>
        <dbReference type="Proteomes" id="UP000275078"/>
    </source>
</evidence>
<accession>A0A3N4HVR6</accession>
<proteinExistence type="predicted"/>
<gene>
    <name evidence="2" type="ORF">BJ508DRAFT_45670</name>
</gene>
<dbReference type="AlphaFoldDB" id="A0A3N4HVR6"/>
<dbReference type="EMBL" id="ML119812">
    <property type="protein sequence ID" value="RPA73754.1"/>
    <property type="molecule type" value="Genomic_DNA"/>
</dbReference>
<organism evidence="2 3">
    <name type="scientific">Ascobolus immersus RN42</name>
    <dbReference type="NCBI Taxonomy" id="1160509"/>
    <lineage>
        <taxon>Eukaryota</taxon>
        <taxon>Fungi</taxon>
        <taxon>Dikarya</taxon>
        <taxon>Ascomycota</taxon>
        <taxon>Pezizomycotina</taxon>
        <taxon>Pezizomycetes</taxon>
        <taxon>Pezizales</taxon>
        <taxon>Ascobolaceae</taxon>
        <taxon>Ascobolus</taxon>
    </lineage>
</organism>
<protein>
    <submittedName>
        <fullName evidence="2">Uncharacterized protein</fullName>
    </submittedName>
</protein>
<feature type="region of interest" description="Disordered" evidence="1">
    <location>
        <begin position="31"/>
        <end position="56"/>
    </location>
</feature>